<dbReference type="Proteomes" id="UP000190074">
    <property type="component" value="Unassembled WGS sequence"/>
</dbReference>
<dbReference type="EMBL" id="FVGW01000023">
    <property type="protein sequence ID" value="SKN01903.1"/>
    <property type="molecule type" value="Genomic_DNA"/>
</dbReference>
<sequence>MLDEKLTTCLDRDSGVLVQIPANASEVELETLRRRSYRGMKRLMCALCWEGIDAAAGTEAPLLLREPAGRRPHFAHPAGRAPHTGQHSAEMMRQLSIRADLQRWALQQPTVCSVRAALAPQEPGCGQHVVVEFSGGQVVVLRVQAEPLTQQQWLAQRARYADARIVDEWLWAPDVEGGWLGHSATRWEINSEGQTGLLAAISGAGGGVRRYPVSLSELTLTVEGLQGPQLVLREEADAALAAQPLMRPHAAVEPSGAAEGGLRCDSGIAAGVEYRGMPVVDLDAVLGQDAAEEIAGSAGMQTGRAIQLVYKTLGLYEECAVAPLSAEFGDRCPQALGVLARYGYLELLERGGIAKARRTALGRRCGRVMTEPRMRCQRGGCGRIFSDVRSGCRCCE</sequence>
<accession>A0A1T8VA31</accession>
<protein>
    <submittedName>
        <fullName evidence="1">Uncharacterized protein</fullName>
    </submittedName>
</protein>
<evidence type="ECO:0000313" key="1">
    <source>
        <dbReference type="EMBL" id="SKN01903.1"/>
    </source>
</evidence>
<gene>
    <name evidence="1" type="ORF">SAMEA2259716_05773</name>
</gene>
<name>A0A1T8VA31_9MYCO</name>
<evidence type="ECO:0000313" key="2">
    <source>
        <dbReference type="Proteomes" id="UP000190074"/>
    </source>
</evidence>
<organism evidence="1 2">
    <name type="scientific">Mycobacteroides abscessus subsp. massiliense</name>
    <dbReference type="NCBI Taxonomy" id="1962118"/>
    <lineage>
        <taxon>Bacteria</taxon>
        <taxon>Bacillati</taxon>
        <taxon>Actinomycetota</taxon>
        <taxon>Actinomycetes</taxon>
        <taxon>Mycobacteriales</taxon>
        <taxon>Mycobacteriaceae</taxon>
        <taxon>Mycobacteroides</taxon>
        <taxon>Mycobacteroides abscessus</taxon>
    </lineage>
</organism>
<reference evidence="1 2" key="1">
    <citation type="submission" date="2016-11" db="EMBL/GenBank/DDBJ databases">
        <authorList>
            <consortium name="Pathogen Informatics"/>
        </authorList>
    </citation>
    <scope>NUCLEOTIDE SEQUENCE [LARGE SCALE GENOMIC DNA]</scope>
    <source>
        <strain evidence="1 2">911</strain>
    </source>
</reference>
<proteinExistence type="predicted"/>
<dbReference type="RefSeq" id="WP_079636348.1">
    <property type="nucleotide sequence ID" value="NZ_FVGW01000023.1"/>
</dbReference>
<dbReference type="AlphaFoldDB" id="A0A1T8VA31"/>